<dbReference type="EC" id="4.1.1.36" evidence="3"/>
<dbReference type="Gene3D" id="3.40.50.1950">
    <property type="entry name" value="Flavin prenyltransferase-like"/>
    <property type="match status" value="1"/>
</dbReference>
<evidence type="ECO:0000259" key="6">
    <source>
        <dbReference type="Pfam" id="PF04127"/>
    </source>
</evidence>
<name>A0ABN7RDC6_9BACT</name>
<protein>
    <recommendedName>
        <fullName evidence="3">Coenzyme A biosynthesis bifunctional protein CoaBC</fullName>
    </recommendedName>
    <alternativeName>
        <fullName evidence="3">DNA/pantothenate metabolism flavoprotein</fullName>
    </alternativeName>
    <alternativeName>
        <fullName evidence="3">Phosphopantothenoylcysteine synthetase/decarboxylase</fullName>
        <shortName evidence="3">PPCS-PPCDC</shortName>
    </alternativeName>
    <domain>
        <recommendedName>
            <fullName evidence="3">Phosphopantothenoylcysteine decarboxylase</fullName>
            <shortName evidence="3">PPC decarboxylase</shortName>
            <shortName evidence="3">PPC-DC</shortName>
            <ecNumber evidence="3">4.1.1.36</ecNumber>
        </recommendedName>
        <alternativeName>
            <fullName evidence="3">CoaC</fullName>
        </alternativeName>
    </domain>
    <domain>
        <recommendedName>
            <fullName evidence="3">Phosphopantothenate--cysteine ligase</fullName>
            <ecNumber evidence="3">6.3.2.5</ecNumber>
        </recommendedName>
        <alternativeName>
            <fullName evidence="3">CoaB</fullName>
        </alternativeName>
        <alternativeName>
            <fullName evidence="3">Phosphopantothenoylcysteine synthetase</fullName>
            <shortName evidence="3">PPC synthetase</shortName>
            <shortName evidence="3">PPC-S</shortName>
        </alternativeName>
    </domain>
</protein>
<comment type="catalytic activity">
    <reaction evidence="3 4">
        <text>(R)-4'-phosphopantothenate + L-cysteine + CTP = N-[(R)-4-phosphopantothenoyl]-L-cysteine + CMP + diphosphate + H(+)</text>
        <dbReference type="Rhea" id="RHEA:19397"/>
        <dbReference type="ChEBI" id="CHEBI:10986"/>
        <dbReference type="ChEBI" id="CHEBI:15378"/>
        <dbReference type="ChEBI" id="CHEBI:33019"/>
        <dbReference type="ChEBI" id="CHEBI:35235"/>
        <dbReference type="ChEBI" id="CHEBI:37563"/>
        <dbReference type="ChEBI" id="CHEBI:59458"/>
        <dbReference type="ChEBI" id="CHEBI:60377"/>
        <dbReference type="EC" id="6.3.2.5"/>
    </reaction>
</comment>
<dbReference type="SUPFAM" id="SSF102645">
    <property type="entry name" value="CoaB-like"/>
    <property type="match status" value="1"/>
</dbReference>
<comment type="similarity">
    <text evidence="3 4">In the C-terminal section; belongs to the PPC synthetase family.</text>
</comment>
<gene>
    <name evidence="7" type="primary">undec1A</name>
    <name evidence="3" type="synonym">coaBC</name>
    <name evidence="7" type="ORF">DYBT9623_04389</name>
</gene>
<keyword evidence="3 4" id="KW-0288">FMN</keyword>
<comment type="cofactor">
    <cofactor evidence="3">
        <name>FMN</name>
        <dbReference type="ChEBI" id="CHEBI:58210"/>
    </cofactor>
    <text evidence="3">Binds 1 FMN per subunit.</text>
</comment>
<dbReference type="NCBIfam" id="TIGR00521">
    <property type="entry name" value="coaBC_dfp"/>
    <property type="match status" value="1"/>
</dbReference>
<keyword evidence="3 4" id="KW-0285">Flavoprotein</keyword>
<reference evidence="7 8" key="1">
    <citation type="submission" date="2021-04" db="EMBL/GenBank/DDBJ databases">
        <authorList>
            <person name="Rodrigo-Torres L."/>
            <person name="Arahal R. D."/>
            <person name="Lucena T."/>
        </authorList>
    </citation>
    <scope>NUCLEOTIDE SEQUENCE [LARGE SCALE GENOMIC DNA]</scope>
    <source>
        <strain evidence="7 8">CECT 9623</strain>
    </source>
</reference>
<comment type="similarity">
    <text evidence="3 4">In the N-terminal section; belongs to the HFCD (homo-oligomeric flavin containing Cys decarboxylase) superfamily.</text>
</comment>
<dbReference type="InterPro" id="IPR005252">
    <property type="entry name" value="CoaBC"/>
</dbReference>
<dbReference type="EMBL" id="CAJRAU010000007">
    <property type="protein sequence ID" value="CAG5072848.1"/>
    <property type="molecule type" value="Genomic_DNA"/>
</dbReference>
<dbReference type="HAMAP" id="MF_02225">
    <property type="entry name" value="CoaBC"/>
    <property type="match status" value="1"/>
</dbReference>
<comment type="function">
    <text evidence="4">Catalyzes two steps in the biosynthesis of coenzyme A. In the first step cysteine is conjugated to 4'-phosphopantothenate to form 4-phosphopantothenoylcysteine, in the latter compound is decarboxylated to form 4'-phosphopantotheine.</text>
</comment>
<keyword evidence="2 3" id="KW-0456">Lyase</keyword>
<keyword evidence="3" id="KW-0460">Magnesium</keyword>
<dbReference type="Proteomes" id="UP000679725">
    <property type="component" value="Unassembled WGS sequence"/>
</dbReference>
<dbReference type="InterPro" id="IPR003382">
    <property type="entry name" value="Flavoprotein"/>
</dbReference>
<proteinExistence type="inferred from homology"/>
<organism evidence="7 8">
    <name type="scientific">Dyadobacter linearis</name>
    <dbReference type="NCBI Taxonomy" id="2823330"/>
    <lineage>
        <taxon>Bacteria</taxon>
        <taxon>Pseudomonadati</taxon>
        <taxon>Bacteroidota</taxon>
        <taxon>Cytophagia</taxon>
        <taxon>Cytophagales</taxon>
        <taxon>Spirosomataceae</taxon>
        <taxon>Dyadobacter</taxon>
    </lineage>
</organism>
<evidence type="ECO:0000313" key="7">
    <source>
        <dbReference type="EMBL" id="CAG5072848.1"/>
    </source>
</evidence>
<comment type="function">
    <text evidence="3">Catalyzes two sequential steps in the biosynthesis of coenzyme A. In the first step cysteine is conjugated to 4'-phosphopantothenate to form 4-phosphopantothenoylcysteine. In the second step the latter compound is decarboxylated to form 4'-phosphopantotheine.</text>
</comment>
<dbReference type="Pfam" id="PF04127">
    <property type="entry name" value="DFP"/>
    <property type="match status" value="1"/>
</dbReference>
<evidence type="ECO:0000313" key="8">
    <source>
        <dbReference type="Proteomes" id="UP000679725"/>
    </source>
</evidence>
<comment type="catalytic activity">
    <reaction evidence="3 4">
        <text>N-[(R)-4-phosphopantothenoyl]-L-cysteine + H(+) = (R)-4'-phosphopantetheine + CO2</text>
        <dbReference type="Rhea" id="RHEA:16793"/>
        <dbReference type="ChEBI" id="CHEBI:15378"/>
        <dbReference type="ChEBI" id="CHEBI:16526"/>
        <dbReference type="ChEBI" id="CHEBI:59458"/>
        <dbReference type="ChEBI" id="CHEBI:61723"/>
        <dbReference type="EC" id="4.1.1.36"/>
    </reaction>
</comment>
<keyword evidence="1 3" id="KW-0210">Decarboxylase</keyword>
<keyword evidence="3" id="KW-0479">Metal-binding</keyword>
<dbReference type="SUPFAM" id="SSF52507">
    <property type="entry name" value="Homo-oligomeric flavin-containing Cys decarboxylases, HFCD"/>
    <property type="match status" value="1"/>
</dbReference>
<comment type="pathway">
    <text evidence="3 4">Cofactor biosynthesis; coenzyme A biosynthesis; CoA from (R)-pantothenate: step 3/5.</text>
</comment>
<feature type="binding site" evidence="3">
    <location>
        <position position="373"/>
    </location>
    <ligand>
        <name>CTP</name>
        <dbReference type="ChEBI" id="CHEBI:37563"/>
    </ligand>
</feature>
<dbReference type="PANTHER" id="PTHR14359:SF6">
    <property type="entry name" value="PHOSPHOPANTOTHENOYLCYSTEINE DECARBOXYLASE"/>
    <property type="match status" value="1"/>
</dbReference>
<comment type="caution">
    <text evidence="3">Lacks conserved residue(s) required for the propagation of feature annotation.</text>
</comment>
<feature type="binding site" evidence="3">
    <location>
        <position position="324"/>
    </location>
    <ligand>
        <name>CTP</name>
        <dbReference type="ChEBI" id="CHEBI:37563"/>
    </ligand>
</feature>
<feature type="domain" description="DNA/pantothenate metabolism flavoprotein C-terminal" evidence="6">
    <location>
        <begin position="223"/>
        <end position="430"/>
    </location>
</feature>
<dbReference type="InterPro" id="IPR007085">
    <property type="entry name" value="DNA/pantothenate-metab_flavo_C"/>
</dbReference>
<keyword evidence="3 4" id="KW-0436">Ligase</keyword>
<keyword evidence="3" id="KW-0511">Multifunctional enzyme</keyword>
<evidence type="ECO:0000256" key="3">
    <source>
        <dbReference type="HAMAP-Rule" id="MF_02225"/>
    </source>
</evidence>
<dbReference type="EC" id="6.3.2.5" evidence="3"/>
<evidence type="ECO:0000256" key="4">
    <source>
        <dbReference type="RuleBase" id="RU364078"/>
    </source>
</evidence>
<comment type="caution">
    <text evidence="7">The sequence shown here is derived from an EMBL/GenBank/DDBJ whole genome shotgun (WGS) entry which is preliminary data.</text>
</comment>
<comment type="cofactor">
    <cofactor evidence="3">
        <name>Mg(2+)</name>
        <dbReference type="ChEBI" id="CHEBI:18420"/>
    </cofactor>
</comment>
<feature type="binding site" evidence="3">
    <location>
        <position position="377"/>
    </location>
    <ligand>
        <name>CTP</name>
        <dbReference type="ChEBI" id="CHEBI:37563"/>
    </ligand>
</feature>
<evidence type="ECO:0000256" key="1">
    <source>
        <dbReference type="ARBA" id="ARBA00022793"/>
    </source>
</evidence>
<keyword evidence="8" id="KW-1185">Reference proteome</keyword>
<dbReference type="GO" id="GO:0016829">
    <property type="term" value="F:lyase activity"/>
    <property type="evidence" value="ECO:0007669"/>
    <property type="project" value="UniProtKB-KW"/>
</dbReference>
<dbReference type="Gene3D" id="3.40.50.10300">
    <property type="entry name" value="CoaB-like"/>
    <property type="match status" value="1"/>
</dbReference>
<feature type="region of interest" description="Phosphopantothenate--cysteine ligase" evidence="3">
    <location>
        <begin position="225"/>
        <end position="436"/>
    </location>
</feature>
<dbReference type="Pfam" id="PF02441">
    <property type="entry name" value="Flavoprotein"/>
    <property type="match status" value="1"/>
</dbReference>
<feature type="region of interest" description="Phosphopantothenoylcysteine decarboxylase" evidence="3">
    <location>
        <begin position="1"/>
        <end position="224"/>
    </location>
</feature>
<dbReference type="PANTHER" id="PTHR14359">
    <property type="entry name" value="HOMO-OLIGOMERIC FLAVIN CONTAINING CYS DECARBOXYLASE FAMILY"/>
    <property type="match status" value="1"/>
</dbReference>
<sequence length="436" mass="47642">MHCGWFFIYIRKIWRKFFLLCIRNKLFQPAINSQALNLKGKNILIGVTGSIASYKSALLVRLLIKAGATVQVVMTQAATEFITPLTLSVLSKNPVYTTFTSGQDEWNNHVDLALAADAIIIAPATAKTLAKCAIGNCDDLLTAVYLSARCPIFFAPAMDLDMFHHPSTTRNIASLQSFGNFFIQPEYGELASGLTGDGRMAEPETIVSRLKDHFARQPLAFTKRVLVTAGPTVESLDPVRFISNHSSGKMGYAIAAAFAAAGAQVTLVSGPTSIKSVPPSIRRIQVGTAQQMLDATTAHFNEQDVVIFAAAVADYTPKFVADQKIKKQGSEMALELIKTADIAGTLGQQKRDGQLLIGFALETENEVAHALEKLNRKNLDYIILNSLNDAGAGFAHDTNKITVIDRKGNKRLFELKSKEEVAQDILEIVIDQWKKV</sequence>
<dbReference type="InterPro" id="IPR036551">
    <property type="entry name" value="Flavin_trans-like"/>
</dbReference>
<feature type="binding site" evidence="3">
    <location>
        <position position="359"/>
    </location>
    <ligand>
        <name>CTP</name>
        <dbReference type="ChEBI" id="CHEBI:37563"/>
    </ligand>
</feature>
<accession>A0ABN7RDC6</accession>
<evidence type="ECO:0000256" key="2">
    <source>
        <dbReference type="ARBA" id="ARBA00023239"/>
    </source>
</evidence>
<evidence type="ECO:0000259" key="5">
    <source>
        <dbReference type="Pfam" id="PF02441"/>
    </source>
</evidence>
<feature type="domain" description="Flavoprotein" evidence="5">
    <location>
        <begin position="41"/>
        <end position="213"/>
    </location>
</feature>
<feature type="binding site" evidence="3">
    <location>
        <position position="314"/>
    </location>
    <ligand>
        <name>CTP</name>
        <dbReference type="ChEBI" id="CHEBI:37563"/>
    </ligand>
</feature>
<comment type="pathway">
    <text evidence="3 4">Cofactor biosynthesis; coenzyme A biosynthesis; CoA from (R)-pantothenate: step 2/5.</text>
</comment>
<dbReference type="InterPro" id="IPR035929">
    <property type="entry name" value="CoaB-like_sf"/>
</dbReference>